<feature type="region of interest" description="Disordered" evidence="1">
    <location>
        <begin position="728"/>
        <end position="856"/>
    </location>
</feature>
<feature type="region of interest" description="Disordered" evidence="1">
    <location>
        <begin position="22"/>
        <end position="82"/>
    </location>
</feature>
<dbReference type="Proteomes" id="UP001652624">
    <property type="component" value="Chromosome 13"/>
</dbReference>
<feature type="compositionally biased region" description="Polar residues" evidence="1">
    <location>
        <begin position="728"/>
        <end position="757"/>
    </location>
</feature>
<accession>A0ABM3YLJ7</accession>
<feature type="region of interest" description="Disordered" evidence="1">
    <location>
        <begin position="217"/>
        <end position="237"/>
    </location>
</feature>
<evidence type="ECO:0000256" key="1">
    <source>
        <dbReference type="SAM" id="MobiDB-lite"/>
    </source>
</evidence>
<feature type="compositionally biased region" description="Pro residues" evidence="1">
    <location>
        <begin position="103"/>
        <end position="114"/>
    </location>
</feature>
<feature type="region of interest" description="Disordered" evidence="1">
    <location>
        <begin position="94"/>
        <end position="116"/>
    </location>
</feature>
<name>A0ABM3YLJ7_ERIEU</name>
<reference evidence="3" key="1">
    <citation type="submission" date="2025-08" db="UniProtKB">
        <authorList>
            <consortium name="RefSeq"/>
        </authorList>
    </citation>
    <scope>IDENTIFICATION</scope>
</reference>
<feature type="compositionally biased region" description="Basic residues" evidence="1">
    <location>
        <begin position="831"/>
        <end position="856"/>
    </location>
</feature>
<feature type="compositionally biased region" description="Basic residues" evidence="1">
    <location>
        <begin position="759"/>
        <end position="773"/>
    </location>
</feature>
<evidence type="ECO:0000313" key="2">
    <source>
        <dbReference type="Proteomes" id="UP001652624"/>
    </source>
</evidence>
<dbReference type="RefSeq" id="XP_060061946.1">
    <property type="nucleotide sequence ID" value="XM_060205963.1"/>
</dbReference>
<proteinExistence type="predicted"/>
<feature type="region of interest" description="Disordered" evidence="1">
    <location>
        <begin position="279"/>
        <end position="304"/>
    </location>
</feature>
<protein>
    <submittedName>
        <fullName evidence="3">Sperm head and tail associated protein-like</fullName>
    </submittedName>
</protein>
<evidence type="ECO:0000313" key="3">
    <source>
        <dbReference type="RefSeq" id="XP_060061946.1"/>
    </source>
</evidence>
<feature type="region of interest" description="Disordered" evidence="1">
    <location>
        <begin position="432"/>
        <end position="472"/>
    </location>
</feature>
<gene>
    <name evidence="3" type="primary">LOC132542851</name>
</gene>
<keyword evidence="2" id="KW-1185">Reference proteome</keyword>
<sequence>MTSSPPYLLELPVRSSSPLETCLNDFPFLPGSPPPSGKGFNPFLTLELPRKGYNDHPTLSPCLSRPKGAATPHPQGSPHFSRDPISGLSCSAGFSPLSSSPPSRSPPPPSPSPQLPLNQGRCSFVPCSPLLGRPCYREPIFSGSPPPSPCFDRVNFLGSPPARPRSHNYSLISSPRIPRHCTSSSTIDQNPYLYYCYPQSLGTSPTASPLIVRRPAGSSLRKSPQLPSETGPLISPSFPHKSQGNCPIISPTLTHKLPGTGIIISPSLAHKVLETEPWSSRRSYNDPPISPSSQPTVSFYPGHLKPSDSYELKPRFDLSPERKYCSPPLSSQAGMPGCSISPRENPCHYSHLPPETHSSASGKPFNAIPMSLCSHYSPQFQAPTKPGFESLFSWETGGSSYMYVNPDNTTSDTSCAQEPPHLLCSSSPYSVFPSPPGNQSTSIPHSPPRRSYNDPPLPTPVSPKVKTPKLSELRQPCPPHKCRSLLTTIQHMTPDPPKLPVTCTSPALSHRSALSGPCTVTSISTCPNPCPKDPQERTLPTVVPRTLKTVIPTSLPFCLPCDPVIPISCVQSCPPVSPRGPPCSTHIYSVVPTTPAPFPLSGSLNQSICPLLCQNPPMVPPYGTYGIPRGPLQPCRQPMAPPCSTHIYSFIPLRAPFDLQSLPIAPRARGHPDTAPCGLHVYSVASQAPPKESPQIPYSCPLPSSPVSSSCSSNPSCSSTVLISECQSSDNQNKNAYQSENMSQSEDAHQLSRSPGQSKHPHPKSRSRSKIPHQNRSPSNSPSGSVNQGQSENPQLIGNKDQNEGTQCGKAKSVSLNKSPHLGRQYVKSNSPHHSRSRSKSLRRIKTRSKSPRKNK</sequence>
<organism evidence="2 3">
    <name type="scientific">Erinaceus europaeus</name>
    <name type="common">Western European hedgehog</name>
    <dbReference type="NCBI Taxonomy" id="9365"/>
    <lineage>
        <taxon>Eukaryota</taxon>
        <taxon>Metazoa</taxon>
        <taxon>Chordata</taxon>
        <taxon>Craniata</taxon>
        <taxon>Vertebrata</taxon>
        <taxon>Euteleostomi</taxon>
        <taxon>Mammalia</taxon>
        <taxon>Eutheria</taxon>
        <taxon>Laurasiatheria</taxon>
        <taxon>Eulipotyphla</taxon>
        <taxon>Erinaceidae</taxon>
        <taxon>Erinaceinae</taxon>
        <taxon>Erinaceus</taxon>
    </lineage>
</organism>
<dbReference type="GeneID" id="132542851"/>
<feature type="compositionally biased region" description="Polar residues" evidence="1">
    <location>
        <begin position="774"/>
        <end position="796"/>
    </location>
</feature>